<dbReference type="InterPro" id="IPR007577">
    <property type="entry name" value="GlycoTrfase_DXD_sugar-bd_CS"/>
</dbReference>
<accession>A0AAJ8W600</accession>
<evidence type="ECO:0000256" key="12">
    <source>
        <dbReference type="SAM" id="Phobius"/>
    </source>
</evidence>
<dbReference type="Pfam" id="PF04488">
    <property type="entry name" value="Gly_transf_sug"/>
    <property type="match status" value="1"/>
</dbReference>
<name>G8B5F4_CANPC</name>
<comment type="subcellular location">
    <subcellularLocation>
        <location evidence="1">Golgi apparatus membrane</location>
        <topology evidence="1">Single-pass type II membrane protein</topology>
    </subcellularLocation>
</comment>
<proteinExistence type="inferred from homology"/>
<evidence type="ECO:0000256" key="5">
    <source>
        <dbReference type="ARBA" id="ARBA00022692"/>
    </source>
</evidence>
<keyword evidence="3" id="KW-0328">Glycosyltransferase</keyword>
<keyword evidence="16" id="KW-1185">Reference proteome</keyword>
<reference evidence="14" key="3">
    <citation type="submission" date="2011-10" db="EMBL/GenBank/DDBJ databases">
        <title>Transcriptional landscape of the pathogenic yeast Candida parapsilosis.</title>
        <authorList>
            <person name="Guida A."/>
            <person name="Lindstaedt C."/>
            <person name="Maguire S.L."/>
            <person name="Ding C."/>
            <person name="Higgins D.G."/>
            <person name="Harris D."/>
            <person name="Berriman M."/>
            <person name="Butler G."/>
        </authorList>
    </citation>
    <scope>NUCLEOTIDE SEQUENCE</scope>
    <source>
        <strain evidence="14">CDC317</strain>
    </source>
</reference>
<evidence type="ECO:0000256" key="7">
    <source>
        <dbReference type="ARBA" id="ARBA00022989"/>
    </source>
</evidence>
<keyword evidence="10" id="KW-0175">Coiled coil</keyword>
<dbReference type="Gene3D" id="3.90.550.20">
    <property type="match status" value="1"/>
</dbReference>
<dbReference type="SUPFAM" id="SSF53448">
    <property type="entry name" value="Nucleotide-diphospho-sugar transferases"/>
    <property type="match status" value="1"/>
</dbReference>
<dbReference type="CGD" id="CAL0000149163">
    <property type="gene designation" value="CPAR2_602650"/>
</dbReference>
<dbReference type="STRING" id="578454.G8B5F4"/>
<gene>
    <name evidence="13 14" type="ordered locus">CPAR2_602650</name>
</gene>
<evidence type="ECO:0000256" key="8">
    <source>
        <dbReference type="ARBA" id="ARBA00023034"/>
    </source>
</evidence>
<feature type="region of interest" description="Disordered" evidence="11">
    <location>
        <begin position="1"/>
        <end position="29"/>
    </location>
</feature>
<evidence type="ECO:0000256" key="4">
    <source>
        <dbReference type="ARBA" id="ARBA00022679"/>
    </source>
</evidence>
<reference evidence="16" key="1">
    <citation type="journal article" date="2009" name="Nature">
        <title>Evolution of pathogenicity and sexual reproduction in eight Candida genomes.</title>
        <authorList>
            <person name="Butler G."/>
            <person name="Rasmussen M.D."/>
            <person name="Lin M.F."/>
            <person name="Santos M.A."/>
            <person name="Sakthikumar S."/>
            <person name="Munro C.A."/>
            <person name="Rheinbay E."/>
            <person name="Grabherr M."/>
            <person name="Forche A."/>
            <person name="Reedy J.L."/>
            <person name="Agrafioti I."/>
            <person name="Arnaud M.B."/>
            <person name="Bates S."/>
            <person name="Brown A.J."/>
            <person name="Brunke S."/>
            <person name="Costanzo M.C."/>
            <person name="Fitzpatrick D.A."/>
            <person name="de Groot P.W."/>
            <person name="Harris D."/>
            <person name="Hoyer L.L."/>
            <person name="Hube B."/>
            <person name="Klis F.M."/>
            <person name="Kodira C."/>
            <person name="Lennard N."/>
            <person name="Logue M.E."/>
            <person name="Martin R."/>
            <person name="Neiman A.M."/>
            <person name="Nikolaou E."/>
            <person name="Quail M.A."/>
            <person name="Quinn J."/>
            <person name="Santos M.C."/>
            <person name="Schmitzberger F.F."/>
            <person name="Sherlock G."/>
            <person name="Shah P."/>
            <person name="Silverstein K.A."/>
            <person name="Skrzypek M.S."/>
            <person name="Soll D."/>
            <person name="Staggs R."/>
            <person name="Stansfield I."/>
            <person name="Stumpf M.P."/>
            <person name="Sudbery P.E."/>
            <person name="Srikantha T."/>
            <person name="Zeng Q."/>
            <person name="Berman J."/>
            <person name="Berriman M."/>
            <person name="Heitman J."/>
            <person name="Gow N.A."/>
            <person name="Lorenz M.C."/>
            <person name="Birren B.W."/>
            <person name="Kellis M."/>
            <person name="Cuomo C.A."/>
        </authorList>
    </citation>
    <scope>NUCLEOTIDE SEQUENCE [LARGE SCALE GENOMIC DNA]</scope>
    <source>
        <strain evidence="16">CDC 317 / ATCC MYA-4646</strain>
    </source>
</reference>
<organism evidence="14 16">
    <name type="scientific">Candida parapsilosis (strain CDC 317 / ATCC MYA-4646)</name>
    <name type="common">Yeast</name>
    <name type="synonym">Monilia parapsilosis</name>
    <dbReference type="NCBI Taxonomy" id="578454"/>
    <lineage>
        <taxon>Eukaryota</taxon>
        <taxon>Fungi</taxon>
        <taxon>Dikarya</taxon>
        <taxon>Ascomycota</taxon>
        <taxon>Saccharomycotina</taxon>
        <taxon>Pichiomycetes</taxon>
        <taxon>Debaryomycetaceae</taxon>
        <taxon>Candida/Lodderomyces clade</taxon>
        <taxon>Candida</taxon>
    </lineage>
</organism>
<evidence type="ECO:0000313" key="16">
    <source>
        <dbReference type="Proteomes" id="UP000005221"/>
    </source>
</evidence>
<sequence length="431" mass="48952">MRSLYRSASKLELHSDPPPVSHMPKYQTSSNNRGRKILIGTVLVSLVIITVAFFSGSLTPAKDLQGVISSLPNDKLLGLSNFLSSENSKNQDELLSKIEKLNKKLFQAQEAKINKLEEQNKLILQELKLLKTPPSSASIRDKLTYLYPFNSESKFPAYIWQSWKHGLNDERFDDKFRQGESQWAFKNPGFVHELFNDDTAHTVIKYLYSQIPEVIETFELLPEIIMKMDFFKYLILYAKGGVYADIDTYPLQPIPNWTPENVSPLDIGMIIAIESDSSSPDWRKEQIRRLQFGQFVIQAKPGHPILREAIAQIIEQTKVKKLESLAASGGGGPLRLIGNTNEKSLKISQWTGSAIWTDVVLKYFNDYIQSSVFQKVTWKEFHKLQTPKLVSDVLVLPVKSFASDVEVSKDGKIEDPLAFVKHYAAKIWKSG</sequence>
<keyword evidence="8" id="KW-0333">Golgi apparatus</keyword>
<dbReference type="EMBL" id="HE605202">
    <property type="protein sequence ID" value="CCE39846.1"/>
    <property type="molecule type" value="Genomic_DNA"/>
</dbReference>
<keyword evidence="7 12" id="KW-1133">Transmembrane helix</keyword>
<evidence type="ECO:0000256" key="1">
    <source>
        <dbReference type="ARBA" id="ARBA00004323"/>
    </source>
</evidence>
<dbReference type="VEuPathDB" id="FungiDB:CPAR2_602650"/>
<protein>
    <recommendedName>
        <fullName evidence="17">Alpha-1,6-mannosyltransferase</fullName>
    </recommendedName>
</protein>
<dbReference type="AlphaFoldDB" id="G8B5F4"/>
<dbReference type="FunFam" id="3.90.550.20:FF:000002">
    <property type="entry name" value="Initiation-specific alpha-1,6-mannosyltransferase"/>
    <property type="match status" value="1"/>
</dbReference>
<reference evidence="16" key="2">
    <citation type="journal article" date="2011" name="BMC Genomics">
        <title>Using RNA-seq to determine the transcriptional landscape and the hypoxic response of the pathogenic yeast Candida parapsilosis.</title>
        <authorList>
            <person name="Guida A."/>
            <person name="Lindstaedt C."/>
            <person name="Maguire S.L."/>
            <person name="Ding C."/>
            <person name="Higgins D.G."/>
            <person name="Corton N.J."/>
            <person name="Berriman M."/>
            <person name="Butler G."/>
        </authorList>
    </citation>
    <scope>GENOME REANNOTATION</scope>
    <source>
        <strain evidence="16">CDC 317 / ATCC MYA-4646</strain>
    </source>
</reference>
<dbReference type="GO" id="GO:0006487">
    <property type="term" value="P:protein N-linked glycosylation"/>
    <property type="evidence" value="ECO:0007669"/>
    <property type="project" value="TreeGrafter"/>
</dbReference>
<keyword evidence="9 12" id="KW-0472">Membrane</keyword>
<reference evidence="15" key="4">
    <citation type="submission" date="2025-05" db="UniProtKB">
        <authorList>
            <consortium name="EnsemblFungi"/>
        </authorList>
    </citation>
    <scope>IDENTIFICATION</scope>
</reference>
<evidence type="ECO:0000256" key="11">
    <source>
        <dbReference type="SAM" id="MobiDB-lite"/>
    </source>
</evidence>
<evidence type="ECO:0000256" key="10">
    <source>
        <dbReference type="SAM" id="Coils"/>
    </source>
</evidence>
<dbReference type="Proteomes" id="UP000005221">
    <property type="component" value="Chromosome 6"/>
</dbReference>
<evidence type="ECO:0000256" key="9">
    <source>
        <dbReference type="ARBA" id="ARBA00023136"/>
    </source>
</evidence>
<evidence type="ECO:0000313" key="15">
    <source>
        <dbReference type="EnsemblFungi" id="CPAR2_602650-T-p1"/>
    </source>
</evidence>
<dbReference type="InterPro" id="IPR039367">
    <property type="entry name" value="Och1-like"/>
</dbReference>
<evidence type="ECO:0000313" key="14">
    <source>
        <dbReference type="EMBL" id="CCE39846.1"/>
    </source>
</evidence>
<keyword evidence="5 12" id="KW-0812">Transmembrane</keyword>
<evidence type="ECO:0000256" key="2">
    <source>
        <dbReference type="ARBA" id="ARBA00009003"/>
    </source>
</evidence>
<dbReference type="InterPro" id="IPR029044">
    <property type="entry name" value="Nucleotide-diphossugar_trans"/>
</dbReference>
<evidence type="ECO:0008006" key="17">
    <source>
        <dbReference type="Google" id="ProtNLM"/>
    </source>
</evidence>
<comment type="similarity">
    <text evidence="2">Belongs to the glycosyltransferase 32 family.</text>
</comment>
<dbReference type="eggNOG" id="ENOG502QW2I">
    <property type="taxonomic scope" value="Eukaryota"/>
</dbReference>
<feature type="transmembrane region" description="Helical" evidence="12">
    <location>
        <begin position="37"/>
        <end position="58"/>
    </location>
</feature>
<feature type="coiled-coil region" evidence="10">
    <location>
        <begin position="91"/>
        <end position="126"/>
    </location>
</feature>
<keyword evidence="6" id="KW-0735">Signal-anchor</keyword>
<dbReference type="EnsemblFungi" id="CPAR2_602650-T">
    <property type="protein sequence ID" value="CPAR2_602650-T-p1"/>
    <property type="gene ID" value="CPAR2_602650"/>
</dbReference>
<dbReference type="GO" id="GO:0000009">
    <property type="term" value="F:alpha-1,6-mannosyltransferase activity"/>
    <property type="evidence" value="ECO:0007669"/>
    <property type="project" value="EnsemblFungi"/>
</dbReference>
<dbReference type="PANTHER" id="PTHR31834:SF11">
    <property type="entry name" value="GLYCOSYLTRANSFERASE HOC1-RELATED"/>
    <property type="match status" value="1"/>
</dbReference>
<accession>G8B5F4</accession>
<keyword evidence="4" id="KW-0808">Transferase</keyword>
<evidence type="ECO:0000256" key="6">
    <source>
        <dbReference type="ARBA" id="ARBA00022968"/>
    </source>
</evidence>
<dbReference type="PANTHER" id="PTHR31834">
    <property type="entry name" value="INITIATION-SPECIFIC ALPHA-1,6-MANNOSYLTRANSFERASE"/>
    <property type="match status" value="1"/>
</dbReference>
<dbReference type="GO" id="GO:0000136">
    <property type="term" value="C:mannan polymerase complex"/>
    <property type="evidence" value="ECO:0007669"/>
    <property type="project" value="EnsemblFungi"/>
</dbReference>
<evidence type="ECO:0000256" key="3">
    <source>
        <dbReference type="ARBA" id="ARBA00022676"/>
    </source>
</evidence>
<evidence type="ECO:0000313" key="13">
    <source>
        <dbReference type="CGD" id="CAL0000149163"/>
    </source>
</evidence>